<comment type="subcellular location">
    <subcellularLocation>
        <location evidence="1">Nucleus</location>
    </subcellularLocation>
</comment>
<dbReference type="Pfam" id="PF20168">
    <property type="entry name" value="PDS5"/>
    <property type="match status" value="1"/>
</dbReference>
<protein>
    <recommendedName>
        <fullName evidence="9">Sister chromatid cohesion protein</fullName>
    </recommendedName>
</protein>
<dbReference type="InterPro" id="IPR039776">
    <property type="entry name" value="Pds5"/>
</dbReference>
<evidence type="ECO:0000313" key="8">
    <source>
        <dbReference type="Proteomes" id="UP000242875"/>
    </source>
</evidence>
<evidence type="ECO:0000313" key="7">
    <source>
        <dbReference type="EMBL" id="OZJ05404.1"/>
    </source>
</evidence>
<evidence type="ECO:0000256" key="5">
    <source>
        <dbReference type="ARBA" id="ARBA00023306"/>
    </source>
</evidence>
<sequence length="1158" mass="129906">MSSSQGQKLAGYKLRFKDKLVSSGTKLATTDLVKKLKALHEQLSGIDQENVDTGSLKSVTRELVHNNLVQHKDKGVRALVACCIADILRLFAPEAPYDNQELKDIFDFFVRQLQHLSNTTSPHYPHYYYLLENLATVRSIVILGDLKNTQDIVSDIFKDFFDLAKAGLANNVQTCLTDIMVQLIEEYPQLPSDVIEVILAQFVKKNNGEHVKAREMAVNVCANTAEYLQRYVCQYFADVIVTTGRDSTASEEMAEITTAHELIKEINKSVPALLLNVIPQLEEELGLDDVNVRLLATQTLGEMFCHASYSLAAKYPGAWKKWLSRRNDKVPAIRTSWMTYCGAILKAHPSLGADITTPSTSVALESKLQDPEEKVRLAACKVFSEMSYEIASTVVSKDVLVLLSGRSKDKKPAIRQEAMIACARFFDLAFEDIKQKDKNAIDRFLWIPQELIKVVFVNDPHAIATLEKVIHEYILPRDKEQHERTARLLLVLQNLDEKAHSGFLGLLNKQREAIGEMNIFLDLCEKHNGGVMDNDEQKITKDLEIVVKKMAVKLPDAQKASVNLSKFAKLNDRMLYKHIRDCMNPSASLEAICKALKEAKKRIEQSSTALPETFNVLLYRISLLIVNSDLVPELLSIAQSKKATSKAKRTSERETACSLLKEISAKFPAVCKNHLPAFSALVEKSTDNALVSDALEWVACLSKVMPDDMPTDYRFVLKLEDLAQDGELYDAKNATIILCHMPNHGDELTKLVKSLLTSLTLSSSTLPSTLMSLSQLALYKAPLCTQYADDISSFITTQLLVDESVVSHNEDDEDEWCELKQLSVIPRAKVRSIKVLVNYARGINKDENLQSVIDPLFKLLWQIISDDGECAPSASSSVQLKAHMRLVAAKSILRLSTFPAVERLISTPEFERLALTIQDACFQVRAEFAHLLVTLVSLRKIHVRYVTILMLAAHEPEKELKQQIKASIKRQIAANALHETNHTPFELSITRLIHLLSNHPDFSKETRDLILSAAYIDFFLDCVATPDNVSFLYFATQRVKATRDVLIPQGSCENLYVMADLATLAIRQRCKALTWPLNSYPSAIRLQTDLYKSMPPAAQAENLKINYLPREFVANLLGKGTTTSAKRDKIETTDEADVKAEDDKGETRVSKRRKVKAN</sequence>
<dbReference type="Gene3D" id="1.25.10.10">
    <property type="entry name" value="Leucine-rich Repeat Variant"/>
    <property type="match status" value="1"/>
</dbReference>
<dbReference type="CDD" id="cd19953">
    <property type="entry name" value="PDS5"/>
    <property type="match status" value="1"/>
</dbReference>
<evidence type="ECO:0000256" key="4">
    <source>
        <dbReference type="ARBA" id="ARBA00023242"/>
    </source>
</evidence>
<evidence type="ECO:0008006" key="9">
    <source>
        <dbReference type="Google" id="ProtNLM"/>
    </source>
</evidence>
<feature type="region of interest" description="Disordered" evidence="6">
    <location>
        <begin position="1121"/>
        <end position="1158"/>
    </location>
</feature>
<evidence type="ECO:0000256" key="3">
    <source>
        <dbReference type="ARBA" id="ARBA00022776"/>
    </source>
</evidence>
<dbReference type="SUPFAM" id="SSF48371">
    <property type="entry name" value="ARM repeat"/>
    <property type="match status" value="1"/>
</dbReference>
<feature type="compositionally biased region" description="Basic and acidic residues" evidence="6">
    <location>
        <begin position="1125"/>
        <end position="1149"/>
    </location>
</feature>
<keyword evidence="3" id="KW-0498">Mitosis</keyword>
<accession>A0A261Y4L4</accession>
<comment type="caution">
    <text evidence="7">The sequence shown here is derived from an EMBL/GenBank/DDBJ whole genome shotgun (WGS) entry which is preliminary data.</text>
</comment>
<evidence type="ECO:0000256" key="6">
    <source>
        <dbReference type="SAM" id="MobiDB-lite"/>
    </source>
</evidence>
<keyword evidence="2" id="KW-0132">Cell division</keyword>
<dbReference type="GO" id="GO:0006281">
    <property type="term" value="P:DNA repair"/>
    <property type="evidence" value="ECO:0007669"/>
    <property type="project" value="TreeGrafter"/>
</dbReference>
<evidence type="ECO:0000256" key="1">
    <source>
        <dbReference type="ARBA" id="ARBA00004123"/>
    </source>
</evidence>
<dbReference type="PANTHER" id="PTHR12663:SF0">
    <property type="entry name" value="PRECOCIOUS DISSOCIATION OF SISTERS 5, ISOFORM A"/>
    <property type="match status" value="1"/>
</dbReference>
<keyword evidence="4" id="KW-0539">Nucleus</keyword>
<proteinExistence type="predicted"/>
<reference evidence="7 8" key="1">
    <citation type="journal article" date="2017" name="Mycologia">
        <title>Bifiguratus adelaidae, gen. et sp. nov., a new member of Mucoromycotina in endophytic and soil-dwelling habitats.</title>
        <authorList>
            <person name="Torres-Cruz T.J."/>
            <person name="Billingsley Tobias T.L."/>
            <person name="Almatruk M."/>
            <person name="Hesse C."/>
            <person name="Kuske C.R."/>
            <person name="Desiro A."/>
            <person name="Benucci G.M."/>
            <person name="Bonito G."/>
            <person name="Stajich J.E."/>
            <person name="Dunlap C."/>
            <person name="Arnold A.E."/>
            <person name="Porras-Alfaro A."/>
        </authorList>
    </citation>
    <scope>NUCLEOTIDE SEQUENCE [LARGE SCALE GENOMIC DNA]</scope>
    <source>
        <strain evidence="7 8">AZ0501</strain>
    </source>
</reference>
<dbReference type="OrthoDB" id="200660at2759"/>
<evidence type="ECO:0000256" key="2">
    <source>
        <dbReference type="ARBA" id="ARBA00022618"/>
    </source>
</evidence>
<dbReference type="GO" id="GO:0007064">
    <property type="term" value="P:mitotic sister chromatid cohesion"/>
    <property type="evidence" value="ECO:0007669"/>
    <property type="project" value="InterPro"/>
</dbReference>
<dbReference type="GO" id="GO:0000785">
    <property type="term" value="C:chromatin"/>
    <property type="evidence" value="ECO:0007669"/>
    <property type="project" value="TreeGrafter"/>
</dbReference>
<organism evidence="7 8">
    <name type="scientific">Bifiguratus adelaidae</name>
    <dbReference type="NCBI Taxonomy" id="1938954"/>
    <lineage>
        <taxon>Eukaryota</taxon>
        <taxon>Fungi</taxon>
        <taxon>Fungi incertae sedis</taxon>
        <taxon>Mucoromycota</taxon>
        <taxon>Mucoromycotina</taxon>
        <taxon>Endogonomycetes</taxon>
        <taxon>Endogonales</taxon>
        <taxon>Endogonales incertae sedis</taxon>
        <taxon>Bifiguratus</taxon>
    </lineage>
</organism>
<dbReference type="PANTHER" id="PTHR12663">
    <property type="entry name" value="ANDROGEN INDUCED INHIBITOR OF PROLIFERATION AS3 / PDS5-RELATED"/>
    <property type="match status" value="1"/>
</dbReference>
<dbReference type="AlphaFoldDB" id="A0A261Y4L4"/>
<dbReference type="Proteomes" id="UP000242875">
    <property type="component" value="Unassembled WGS sequence"/>
</dbReference>
<name>A0A261Y4L4_9FUNG</name>
<keyword evidence="5" id="KW-0131">Cell cycle</keyword>
<keyword evidence="8" id="KW-1185">Reference proteome</keyword>
<dbReference type="InterPro" id="IPR011989">
    <property type="entry name" value="ARM-like"/>
</dbReference>
<dbReference type="InterPro" id="IPR016024">
    <property type="entry name" value="ARM-type_fold"/>
</dbReference>
<dbReference type="GO" id="GO:0051301">
    <property type="term" value="P:cell division"/>
    <property type="evidence" value="ECO:0007669"/>
    <property type="project" value="UniProtKB-KW"/>
</dbReference>
<gene>
    <name evidence="7" type="ORF">BZG36_01984</name>
</gene>
<dbReference type="EMBL" id="MVBO01000016">
    <property type="protein sequence ID" value="OZJ05404.1"/>
    <property type="molecule type" value="Genomic_DNA"/>
</dbReference>
<dbReference type="GO" id="GO:0005634">
    <property type="term" value="C:nucleus"/>
    <property type="evidence" value="ECO:0007669"/>
    <property type="project" value="UniProtKB-SubCell"/>
</dbReference>